<dbReference type="Pfam" id="PF01844">
    <property type="entry name" value="HNH"/>
    <property type="match status" value="1"/>
</dbReference>
<proteinExistence type="predicted"/>
<comment type="caution">
    <text evidence="2">The sequence shown here is derived from an EMBL/GenBank/DDBJ whole genome shotgun (WGS) entry which is preliminary data.</text>
</comment>
<sequence length="359" mass="41422">MIPSALSNITFDEQDANLFLVDDARLRADALKHSVLPRLRLVMNSAIALILEICGVEVLDDSIVSVFPNFREKRYNDNELTHKYESVFVGLGGQRKAKWPGFSRKDGKPVQILPFRFAFMLTDEGVFTFLENGWLKGLDKKSFDSILQFHIDNENIINRLCFGSEIRPSFYFGDDLPFFAAFQDHYRHRISNEQIDNYFFGHPYRFPVSPVDLFQLVENFAVFFPVYDSYIQIAKGLPHRLENLVSRLNYWWFERQLENPNEGGEEKHSATGESIALAALFAEQKIRVMPAIRWQVFQRDQWKCVSCGRNSHNGAILHVDHIIPRSRGGLDSLDNYQTLCDVCNIGKSNRDTTDLRNKG</sequence>
<accession>A0A5A5S010</accession>
<name>A0A5A5S010_MICAE</name>
<protein>
    <recommendedName>
        <fullName evidence="1">HNH nuclease domain-containing protein</fullName>
    </recommendedName>
</protein>
<dbReference type="PANTHER" id="PTHR33877">
    <property type="entry name" value="SLL1193 PROTEIN"/>
    <property type="match status" value="1"/>
</dbReference>
<dbReference type="InterPro" id="IPR002711">
    <property type="entry name" value="HNH"/>
</dbReference>
<evidence type="ECO:0000313" key="3">
    <source>
        <dbReference type="Proteomes" id="UP000324689"/>
    </source>
</evidence>
<evidence type="ECO:0000259" key="1">
    <source>
        <dbReference type="SMART" id="SM00507"/>
    </source>
</evidence>
<gene>
    <name evidence="2" type="ORF">MiTs_00610</name>
</gene>
<dbReference type="InterPro" id="IPR052892">
    <property type="entry name" value="NA-targeting_endonuclease"/>
</dbReference>
<dbReference type="GO" id="GO:0004519">
    <property type="term" value="F:endonuclease activity"/>
    <property type="evidence" value="ECO:0007669"/>
    <property type="project" value="InterPro"/>
</dbReference>
<dbReference type="CDD" id="cd00085">
    <property type="entry name" value="HNHc"/>
    <property type="match status" value="1"/>
</dbReference>
<dbReference type="GO" id="GO:0003676">
    <property type="term" value="F:nucleic acid binding"/>
    <property type="evidence" value="ECO:0007669"/>
    <property type="project" value="InterPro"/>
</dbReference>
<dbReference type="AlphaFoldDB" id="A0A5A5S010"/>
<dbReference type="GO" id="GO:0008270">
    <property type="term" value="F:zinc ion binding"/>
    <property type="evidence" value="ECO:0007669"/>
    <property type="project" value="InterPro"/>
</dbReference>
<reference evidence="2 3" key="1">
    <citation type="submission" date="2018-09" db="EMBL/GenBank/DDBJ databases">
        <title>Evolutionary history of phycoerythrin pigmentation in the water bloom-forming cyanobacterium Microcystis aeruginosa.</title>
        <authorList>
            <person name="Tanabe Y."/>
            <person name="Tanabe Y."/>
            <person name="Yamaguchi H."/>
        </authorList>
    </citation>
    <scope>NUCLEOTIDE SEQUENCE [LARGE SCALE GENOMIC DNA]</scope>
    <source>
        <strain evidence="2 3">NIES-2521</strain>
    </source>
</reference>
<dbReference type="RefSeq" id="WP_149973519.1">
    <property type="nucleotide sequence ID" value="NZ_BHVQ01000004.1"/>
</dbReference>
<evidence type="ECO:0000313" key="2">
    <source>
        <dbReference type="EMBL" id="GCA78627.1"/>
    </source>
</evidence>
<feature type="domain" description="HNH nuclease" evidence="1">
    <location>
        <begin position="291"/>
        <end position="345"/>
    </location>
</feature>
<dbReference type="Gene3D" id="1.10.30.50">
    <property type="match status" value="1"/>
</dbReference>
<organism evidence="2 3">
    <name type="scientific">Microcystis aeruginosa NIES-2521</name>
    <dbReference type="NCBI Taxonomy" id="2303983"/>
    <lineage>
        <taxon>Bacteria</taxon>
        <taxon>Bacillati</taxon>
        <taxon>Cyanobacteriota</taxon>
        <taxon>Cyanophyceae</taxon>
        <taxon>Oscillatoriophycideae</taxon>
        <taxon>Chroococcales</taxon>
        <taxon>Microcystaceae</taxon>
        <taxon>Microcystis</taxon>
    </lineage>
</organism>
<dbReference type="SMART" id="SM00507">
    <property type="entry name" value="HNHc"/>
    <property type="match status" value="1"/>
</dbReference>
<dbReference type="Proteomes" id="UP000324689">
    <property type="component" value="Unassembled WGS sequence"/>
</dbReference>
<dbReference type="EMBL" id="BHVQ01000004">
    <property type="protein sequence ID" value="GCA78627.1"/>
    <property type="molecule type" value="Genomic_DNA"/>
</dbReference>
<dbReference type="PANTHER" id="PTHR33877:SF2">
    <property type="entry name" value="OS07G0170200 PROTEIN"/>
    <property type="match status" value="1"/>
</dbReference>
<dbReference type="InterPro" id="IPR003615">
    <property type="entry name" value="HNH_nuc"/>
</dbReference>